<evidence type="ECO:0000256" key="11">
    <source>
        <dbReference type="ARBA" id="ARBA00022837"/>
    </source>
</evidence>
<feature type="binding site" description="in inhibited form" evidence="18">
    <location>
        <position position="88"/>
    </location>
    <ligand>
        <name>Zn(2+)</name>
        <dbReference type="ChEBI" id="CHEBI:29105"/>
        <label>2</label>
        <note>catalytic</note>
    </ligand>
</feature>
<feature type="binding site" evidence="18">
    <location>
        <position position="172"/>
    </location>
    <ligand>
        <name>Ca(2+)</name>
        <dbReference type="ChEBI" id="CHEBI:29108"/>
        <label>3</label>
    </ligand>
</feature>
<proteinExistence type="inferred from homology"/>
<name>A0A6J0V5K9_9SAUR</name>
<dbReference type="GO" id="GO:0030574">
    <property type="term" value="P:collagen catabolic process"/>
    <property type="evidence" value="ECO:0007669"/>
    <property type="project" value="UniProtKB-KW"/>
</dbReference>
<protein>
    <submittedName>
        <fullName evidence="25">Interstitial collagenase-like</fullName>
    </submittedName>
</protein>
<feature type="binding site" evidence="18">
    <location>
        <position position="194"/>
    </location>
    <ligand>
        <name>Ca(2+)</name>
        <dbReference type="ChEBI" id="CHEBI:29108"/>
        <label>3</label>
    </ligand>
</feature>
<feature type="binding site" evidence="18">
    <location>
        <position position="166"/>
    </location>
    <ligand>
        <name>Zn(2+)</name>
        <dbReference type="ChEBI" id="CHEBI:29105"/>
        <label>1</label>
    </ligand>
</feature>
<dbReference type="SUPFAM" id="SSF55486">
    <property type="entry name" value="Metalloproteases ('zincins'), catalytic domain"/>
    <property type="match status" value="1"/>
</dbReference>
<evidence type="ECO:0000256" key="3">
    <source>
        <dbReference type="ARBA" id="ARBA00022525"/>
    </source>
</evidence>
<comment type="similarity">
    <text evidence="2">Belongs to the peptidase M10A family.</text>
</comment>
<comment type="subcellular location">
    <subcellularLocation>
        <location evidence="1">Secreted</location>
        <location evidence="1">Extracellular space</location>
        <location evidence="1">Extracellular matrix</location>
    </subcellularLocation>
</comment>
<reference evidence="25" key="1">
    <citation type="submission" date="2025-08" db="UniProtKB">
        <authorList>
            <consortium name="RefSeq"/>
        </authorList>
    </citation>
    <scope>IDENTIFICATION</scope>
</reference>
<feature type="binding site" evidence="18">
    <location>
        <position position="425"/>
    </location>
    <ligand>
        <name>Ca(2+)</name>
        <dbReference type="ChEBI" id="CHEBI:29108"/>
        <label>4</label>
    </ligand>
</feature>
<dbReference type="SMART" id="SM00120">
    <property type="entry name" value="HX"/>
    <property type="match status" value="4"/>
</dbReference>
<dbReference type="SUPFAM" id="SSF47090">
    <property type="entry name" value="PGBD-like"/>
    <property type="match status" value="1"/>
</dbReference>
<feature type="binding site" evidence="18">
    <location>
        <position position="179"/>
    </location>
    <ligand>
        <name>Zn(2+)</name>
        <dbReference type="ChEBI" id="CHEBI:29105"/>
        <label>1</label>
    </ligand>
</feature>
<feature type="repeat" description="Hemopexin" evidence="21">
    <location>
        <begin position="372"/>
        <end position="420"/>
    </location>
</feature>
<feature type="binding site" evidence="18">
    <location>
        <position position="154"/>
    </location>
    <ligand>
        <name>Ca(2+)</name>
        <dbReference type="ChEBI" id="CHEBI:29108"/>
        <label>2</label>
    </ligand>
</feature>
<sequence>MRSLSVLLLGFTLSAFAAPVDQGNKDEDLNLVKNYLSQFYNYENVGQLYINETVATTEKLKEMQRFFGLEVTGKPDLETLAVMKKARCGVPDTGDFVLTDGNPKWETTTLTYRIVNYTPDMHPSDVDRAIQKALEVWSNVSPLTFTRLYDGLADIMISFHSGEHGDNSPFDGHDGILAHAFQPGRNIGGDAHFDEDEQWTKQGSRGRNLFLVAAHEFGHSLGLSHSTDPGALMYPTYSYTEPNLFRLPQDDIDGIQTVYGKLDSPVQPTGPTTPKACDPRTTFDAIATFRGEMMFFKGRHFWRRHPQLVDVELFFISLFWPNLPSSIDAGYENFQKDTVVLFKGKQYWVLDGYDVLSGYPRSIYELGFPKNVKKIDAAFSDQQTGKTYLFSGFKYWRYDEIRQSMEQGYPRKILKDFQGVGRDLDAVLQQDGYIHFFKGTQVFKYDPNSKRVVSVQQSNSWLNC</sequence>
<evidence type="ECO:0000256" key="20">
    <source>
        <dbReference type="PIRSR" id="PIRSR621190-4"/>
    </source>
</evidence>
<keyword evidence="14" id="KW-0865">Zymogen</keyword>
<feature type="domain" description="Peptidase metallopeptidase" evidence="23">
    <location>
        <begin position="101"/>
        <end position="261"/>
    </location>
</feature>
<feature type="binding site" evidence="18">
    <location>
        <position position="378"/>
    </location>
    <ligand>
        <name>Ca(2+)</name>
        <dbReference type="ChEBI" id="CHEBI:29108"/>
        <label>5</label>
    </ligand>
</feature>
<dbReference type="InterPro" id="IPR006026">
    <property type="entry name" value="Peptidase_Metallo"/>
</dbReference>
<keyword evidence="3" id="KW-0964">Secreted</keyword>
<dbReference type="Pfam" id="PF00413">
    <property type="entry name" value="Peptidase_M10"/>
    <property type="match status" value="1"/>
</dbReference>
<evidence type="ECO:0000259" key="23">
    <source>
        <dbReference type="SMART" id="SM00235"/>
    </source>
</evidence>
<feature type="binding site" evidence="18">
    <location>
        <position position="284"/>
    </location>
    <ligand>
        <name>Ca(2+)</name>
        <dbReference type="ChEBI" id="CHEBI:29108"/>
        <label>4</label>
    </ligand>
</feature>
<dbReference type="FunCoup" id="A0A6J0V5K9">
    <property type="interactions" value="15"/>
</dbReference>
<dbReference type="GeneID" id="110089072"/>
<dbReference type="InterPro" id="IPR036375">
    <property type="entry name" value="Hemopexin-like_dom_sf"/>
</dbReference>
<evidence type="ECO:0000256" key="13">
    <source>
        <dbReference type="ARBA" id="ARBA00023105"/>
    </source>
</evidence>
<keyword evidence="8" id="KW-0677">Repeat</keyword>
<feature type="repeat" description="Hemopexin" evidence="21">
    <location>
        <begin position="274"/>
        <end position="323"/>
    </location>
</feature>
<gene>
    <name evidence="25" type="primary">LOC110089072</name>
</gene>
<feature type="binding site" evidence="18">
    <location>
        <position position="190"/>
    </location>
    <ligand>
        <name>Ca(2+)</name>
        <dbReference type="ChEBI" id="CHEBI:29108"/>
        <label>2</label>
    </ligand>
</feature>
<evidence type="ECO:0000256" key="19">
    <source>
        <dbReference type="PIRSR" id="PIRSR621190-3"/>
    </source>
</evidence>
<dbReference type="KEGG" id="pvt:110089072"/>
<feature type="binding site" evidence="17">
    <location>
        <position position="215"/>
    </location>
    <ligand>
        <name>Zn(2+)</name>
        <dbReference type="ChEBI" id="CHEBI:29105"/>
        <label>2</label>
        <note>catalytic</note>
    </ligand>
</feature>
<dbReference type="PROSITE" id="PS51642">
    <property type="entry name" value="HEMOPEXIN_2"/>
    <property type="match status" value="4"/>
</dbReference>
<dbReference type="Gene3D" id="3.40.390.10">
    <property type="entry name" value="Collagenase (Catalytic Domain)"/>
    <property type="match status" value="1"/>
</dbReference>
<dbReference type="InParanoid" id="A0A6J0V5K9"/>
<evidence type="ECO:0000256" key="18">
    <source>
        <dbReference type="PIRSR" id="PIRSR621190-2"/>
    </source>
</evidence>
<dbReference type="SUPFAM" id="SSF50923">
    <property type="entry name" value="Hemopexin-like domain"/>
    <property type="match status" value="1"/>
</dbReference>
<evidence type="ECO:0000256" key="21">
    <source>
        <dbReference type="PROSITE-ProRule" id="PRU01011"/>
    </source>
</evidence>
<feature type="binding site" evidence="18">
    <location>
        <position position="427"/>
    </location>
    <ligand>
        <name>Ca(2+)</name>
        <dbReference type="ChEBI" id="CHEBI:29108"/>
        <label>5</label>
    </ligand>
</feature>
<feature type="binding site" evidence="18">
    <location>
        <position position="188"/>
    </location>
    <ligand>
        <name>Ca(2+)</name>
        <dbReference type="ChEBI" id="CHEBI:29108"/>
        <label>2</label>
    </ligand>
</feature>
<evidence type="ECO:0000313" key="24">
    <source>
        <dbReference type="Proteomes" id="UP001652642"/>
    </source>
</evidence>
<keyword evidence="10 17" id="KW-0862">Zinc</keyword>
<feature type="binding site" evidence="18">
    <location>
        <position position="186"/>
    </location>
    <ligand>
        <name>Ca(2+)</name>
        <dbReference type="ChEBI" id="CHEBI:29108"/>
        <label>2</label>
    </ligand>
</feature>
<feature type="disulfide bond" evidence="19">
    <location>
        <begin position="277"/>
        <end position="464"/>
    </location>
</feature>
<evidence type="ECO:0000256" key="16">
    <source>
        <dbReference type="PIRSR" id="PIRSR001191-1"/>
    </source>
</evidence>
<dbReference type="InterPro" id="IPR018487">
    <property type="entry name" value="Hemopexin-like_repeat"/>
</dbReference>
<evidence type="ECO:0000256" key="17">
    <source>
        <dbReference type="PIRSR" id="PIRSR001191-2"/>
    </source>
</evidence>
<dbReference type="PANTHER" id="PTHR10201">
    <property type="entry name" value="MATRIX METALLOPROTEINASE"/>
    <property type="match status" value="1"/>
</dbReference>
<evidence type="ECO:0000256" key="14">
    <source>
        <dbReference type="ARBA" id="ARBA00023145"/>
    </source>
</evidence>
<feature type="binding site" evidence="18">
    <location>
        <position position="328"/>
    </location>
    <ligand>
        <name>Ca(2+)</name>
        <dbReference type="ChEBI" id="CHEBI:29108"/>
        <label>4</label>
    </ligand>
</feature>
<feature type="repeat" description="Hemopexin" evidence="21">
    <location>
        <begin position="421"/>
        <end position="464"/>
    </location>
</feature>
<dbReference type="PIRSF" id="PIRSF001191">
    <property type="entry name" value="Peptidase_M10A_matrix"/>
    <property type="match status" value="1"/>
</dbReference>
<keyword evidence="13" id="KW-0177">Collagen degradation</keyword>
<keyword evidence="4" id="KW-0272">Extracellular matrix</keyword>
<feature type="binding site" evidence="18">
    <location>
        <position position="164"/>
    </location>
    <ligand>
        <name>Zn(2+)</name>
        <dbReference type="ChEBI" id="CHEBI:29105"/>
        <label>1</label>
    </ligand>
</feature>
<dbReference type="Pfam" id="PF00045">
    <property type="entry name" value="Hemopexin"/>
    <property type="match status" value="4"/>
</dbReference>
<keyword evidence="9" id="KW-0378">Hydrolase</keyword>
<dbReference type="GO" id="GO:0008270">
    <property type="term" value="F:zinc ion binding"/>
    <property type="evidence" value="ECO:0007669"/>
    <property type="project" value="InterPro"/>
</dbReference>
<accession>A0A6J0V5K9</accession>
<dbReference type="InterPro" id="IPR002477">
    <property type="entry name" value="Peptidoglycan-bd-like"/>
</dbReference>
<feature type="binding site" evidence="18">
    <location>
        <position position="286"/>
    </location>
    <ligand>
        <name>Ca(2+)</name>
        <dbReference type="ChEBI" id="CHEBI:29108"/>
        <label>5</label>
    </ligand>
</feature>
<dbReference type="InterPro" id="IPR000585">
    <property type="entry name" value="Hemopexin-like_dom"/>
</dbReference>
<dbReference type="GO" id="GO:0031012">
    <property type="term" value="C:extracellular matrix"/>
    <property type="evidence" value="ECO:0007669"/>
    <property type="project" value="InterPro"/>
</dbReference>
<keyword evidence="24" id="KW-1185">Reference proteome</keyword>
<keyword evidence="15 19" id="KW-1015">Disulfide bond</keyword>
<dbReference type="InterPro" id="IPR001818">
    <property type="entry name" value="Pept_M10_metallopeptidase"/>
</dbReference>
<evidence type="ECO:0000256" key="4">
    <source>
        <dbReference type="ARBA" id="ARBA00022530"/>
    </source>
</evidence>
<feature type="binding site" evidence="18">
    <location>
        <position position="233"/>
    </location>
    <ligand>
        <name>Zn(2+)</name>
        <dbReference type="ChEBI" id="CHEBI:29105"/>
        <label>2</label>
        <note>catalytic</note>
    </ligand>
</feature>
<feature type="signal peptide" evidence="22">
    <location>
        <begin position="1"/>
        <end position="17"/>
    </location>
</feature>
<keyword evidence="7 22" id="KW-0732">Signal</keyword>
<comment type="cofactor">
    <cofactor evidence="18">
        <name>Ca(2+)</name>
        <dbReference type="ChEBI" id="CHEBI:29108"/>
    </cofactor>
    <text evidence="18">Can bind about 5 Ca(2+) ions per subunit.</text>
</comment>
<evidence type="ECO:0000256" key="5">
    <source>
        <dbReference type="ARBA" id="ARBA00022670"/>
    </source>
</evidence>
<evidence type="ECO:0000256" key="22">
    <source>
        <dbReference type="SAM" id="SignalP"/>
    </source>
</evidence>
<dbReference type="AlphaFoldDB" id="A0A6J0V5K9"/>
<evidence type="ECO:0000256" key="1">
    <source>
        <dbReference type="ARBA" id="ARBA00004498"/>
    </source>
</evidence>
<dbReference type="InterPro" id="IPR024079">
    <property type="entry name" value="MetalloPept_cat_dom_sf"/>
</dbReference>
<evidence type="ECO:0000256" key="12">
    <source>
        <dbReference type="ARBA" id="ARBA00023049"/>
    </source>
</evidence>
<dbReference type="InterPro" id="IPR033739">
    <property type="entry name" value="M10A_MMP"/>
</dbReference>
<feature type="binding site" evidence="17">
    <location>
        <position position="225"/>
    </location>
    <ligand>
        <name>Zn(2+)</name>
        <dbReference type="ChEBI" id="CHEBI:29105"/>
        <label>2</label>
        <note>catalytic</note>
    </ligand>
</feature>
<feature type="binding site" evidence="18">
    <location>
        <position position="197"/>
    </location>
    <ligand>
        <name>Ca(2+)</name>
        <dbReference type="ChEBI" id="CHEBI:29108"/>
        <label>3</label>
    </ligand>
</feature>
<keyword evidence="11 18" id="KW-0106">Calcium</keyword>
<dbReference type="GO" id="GO:0006508">
    <property type="term" value="P:proteolysis"/>
    <property type="evidence" value="ECO:0007669"/>
    <property type="project" value="UniProtKB-KW"/>
</dbReference>
<feature type="binding site" evidence="18">
    <location>
        <position position="171"/>
    </location>
    <ligand>
        <name>Ca(2+)</name>
        <dbReference type="ChEBI" id="CHEBI:29108"/>
        <label>3</label>
    </ligand>
</feature>
<feature type="modified residue" description="Phosphotyrosine; by PKDCC" evidence="20">
    <location>
        <position position="359"/>
    </location>
</feature>
<evidence type="ECO:0000256" key="9">
    <source>
        <dbReference type="ARBA" id="ARBA00022801"/>
    </source>
</evidence>
<feature type="repeat" description="Hemopexin" evidence="21">
    <location>
        <begin position="324"/>
        <end position="370"/>
    </location>
</feature>
<dbReference type="PANTHER" id="PTHR10201:SF151">
    <property type="entry name" value="INTERSTITIAL COLLAGENASE"/>
    <property type="match status" value="1"/>
</dbReference>
<keyword evidence="12" id="KW-0482">Metalloprotease</keyword>
<dbReference type="PRINTS" id="PR00138">
    <property type="entry name" value="MATRIXIN"/>
</dbReference>
<dbReference type="GO" id="GO:0030198">
    <property type="term" value="P:extracellular matrix organization"/>
    <property type="evidence" value="ECO:0007669"/>
    <property type="project" value="TreeGrafter"/>
</dbReference>
<organism evidence="24 25">
    <name type="scientific">Pogona vitticeps</name>
    <name type="common">central bearded dragon</name>
    <dbReference type="NCBI Taxonomy" id="103695"/>
    <lineage>
        <taxon>Eukaryota</taxon>
        <taxon>Metazoa</taxon>
        <taxon>Chordata</taxon>
        <taxon>Craniata</taxon>
        <taxon>Vertebrata</taxon>
        <taxon>Euteleostomi</taxon>
        <taxon>Lepidosauria</taxon>
        <taxon>Squamata</taxon>
        <taxon>Bifurcata</taxon>
        <taxon>Unidentata</taxon>
        <taxon>Episquamata</taxon>
        <taxon>Toxicofera</taxon>
        <taxon>Iguania</taxon>
        <taxon>Acrodonta</taxon>
        <taxon>Agamidae</taxon>
        <taxon>Amphibolurinae</taxon>
        <taxon>Pogona</taxon>
    </lineage>
</organism>
<comment type="cofactor">
    <cofactor evidence="18">
        <name>Zn(2+)</name>
        <dbReference type="ChEBI" id="CHEBI:29105"/>
    </cofactor>
    <text evidence="18">Binds 2 Zn(2+) ions per subunit.</text>
</comment>
<feature type="binding site" evidence="18">
    <location>
        <position position="197"/>
    </location>
    <ligand>
        <name>Ca(2+)</name>
        <dbReference type="ChEBI" id="CHEBI:29108"/>
        <label>1</label>
    </ligand>
</feature>
<feature type="binding site" evidence="17">
    <location>
        <position position="219"/>
    </location>
    <ligand>
        <name>Zn(2+)</name>
        <dbReference type="ChEBI" id="CHEBI:29105"/>
        <label>2</label>
        <note>catalytic</note>
    </ligand>
</feature>
<dbReference type="CDD" id="cd00094">
    <property type="entry name" value="HX"/>
    <property type="match status" value="1"/>
</dbReference>
<evidence type="ECO:0000256" key="7">
    <source>
        <dbReference type="ARBA" id="ARBA00022729"/>
    </source>
</evidence>
<feature type="binding site" evidence="18">
    <location>
        <position position="120"/>
    </location>
    <ligand>
        <name>Ca(2+)</name>
        <dbReference type="ChEBI" id="CHEBI:29108"/>
        <label>1</label>
    </ligand>
</feature>
<dbReference type="Proteomes" id="UP001652642">
    <property type="component" value="Chromosome 3"/>
</dbReference>
<feature type="chain" id="PRO_5045705017" evidence="22">
    <location>
        <begin position="18"/>
        <end position="464"/>
    </location>
</feature>
<evidence type="ECO:0000313" key="25">
    <source>
        <dbReference type="RefSeq" id="XP_020667508.2"/>
    </source>
</evidence>
<feature type="active site" evidence="16">
    <location>
        <position position="216"/>
    </location>
</feature>
<dbReference type="InterPro" id="IPR021190">
    <property type="entry name" value="Pept_M10A"/>
</dbReference>
<dbReference type="RefSeq" id="XP_020667508.2">
    <property type="nucleotide sequence ID" value="XM_020811849.2"/>
</dbReference>
<evidence type="ECO:0000256" key="6">
    <source>
        <dbReference type="ARBA" id="ARBA00022723"/>
    </source>
</evidence>
<evidence type="ECO:0000256" key="15">
    <source>
        <dbReference type="ARBA" id="ARBA00023157"/>
    </source>
</evidence>
<evidence type="ECO:0000256" key="8">
    <source>
        <dbReference type="ARBA" id="ARBA00022737"/>
    </source>
</evidence>
<dbReference type="SMART" id="SM00235">
    <property type="entry name" value="ZnMc"/>
    <property type="match status" value="1"/>
</dbReference>
<evidence type="ECO:0000256" key="10">
    <source>
        <dbReference type="ARBA" id="ARBA00022833"/>
    </source>
</evidence>
<keyword evidence="6 17" id="KW-0479">Metal-binding</keyword>
<feature type="binding site" evidence="18">
    <location>
        <position position="192"/>
    </location>
    <ligand>
        <name>Zn(2+)</name>
        <dbReference type="ChEBI" id="CHEBI:29105"/>
        <label>1</label>
    </ligand>
</feature>
<dbReference type="Gene3D" id="2.110.10.10">
    <property type="entry name" value="Hemopexin-like domain"/>
    <property type="match status" value="1"/>
</dbReference>
<dbReference type="GO" id="GO:0004222">
    <property type="term" value="F:metalloendopeptidase activity"/>
    <property type="evidence" value="ECO:0007669"/>
    <property type="project" value="InterPro"/>
</dbReference>
<evidence type="ECO:0000256" key="2">
    <source>
        <dbReference type="ARBA" id="ARBA00010370"/>
    </source>
</evidence>
<keyword evidence="5" id="KW-0645">Protease</keyword>
<dbReference type="Pfam" id="PF01471">
    <property type="entry name" value="PG_binding_1"/>
    <property type="match status" value="1"/>
</dbReference>
<dbReference type="CDD" id="cd04278">
    <property type="entry name" value="ZnMc_MMP"/>
    <property type="match status" value="1"/>
</dbReference>
<dbReference type="InterPro" id="IPR036365">
    <property type="entry name" value="PGBD-like_sf"/>
</dbReference>